<feature type="compositionally biased region" description="Basic and acidic residues" evidence="1">
    <location>
        <begin position="1"/>
        <end position="16"/>
    </location>
</feature>
<feature type="non-terminal residue" evidence="2">
    <location>
        <position position="56"/>
    </location>
</feature>
<protein>
    <submittedName>
        <fullName evidence="2">Uncharacterized protein</fullName>
    </submittedName>
</protein>
<evidence type="ECO:0000256" key="1">
    <source>
        <dbReference type="SAM" id="MobiDB-lite"/>
    </source>
</evidence>
<evidence type="ECO:0000313" key="3">
    <source>
        <dbReference type="Proteomes" id="UP000752292"/>
    </source>
</evidence>
<dbReference type="EMBL" id="JACQRX010000080">
    <property type="protein sequence ID" value="MBI4251175.1"/>
    <property type="molecule type" value="Genomic_DNA"/>
</dbReference>
<evidence type="ECO:0000313" key="2">
    <source>
        <dbReference type="EMBL" id="MBI4251175.1"/>
    </source>
</evidence>
<reference evidence="2" key="1">
    <citation type="submission" date="2020-07" db="EMBL/GenBank/DDBJ databases">
        <title>Huge and variable diversity of episymbiotic CPR bacteria and DPANN archaea in groundwater ecosystems.</title>
        <authorList>
            <person name="He C.Y."/>
            <person name="Keren R."/>
            <person name="Whittaker M."/>
            <person name="Farag I.F."/>
            <person name="Doudna J."/>
            <person name="Cate J.H.D."/>
            <person name="Banfield J.F."/>
        </authorList>
    </citation>
    <scope>NUCLEOTIDE SEQUENCE</scope>
    <source>
        <strain evidence="2">NC_groundwater_1370_Ag_S-0.2um_69_93</strain>
    </source>
</reference>
<accession>A0A932ZTF7</accession>
<organism evidence="2 3">
    <name type="scientific">Tectimicrobiota bacterium</name>
    <dbReference type="NCBI Taxonomy" id="2528274"/>
    <lineage>
        <taxon>Bacteria</taxon>
        <taxon>Pseudomonadati</taxon>
        <taxon>Nitrospinota/Tectimicrobiota group</taxon>
        <taxon>Candidatus Tectimicrobiota</taxon>
    </lineage>
</organism>
<feature type="region of interest" description="Disordered" evidence="1">
    <location>
        <begin position="1"/>
        <end position="56"/>
    </location>
</feature>
<name>A0A932ZTF7_UNCTE</name>
<sequence>MPEEEGKGFKVSDRRFAVRGYEEEEESPPSPPEKPEKEAREAAPAPAEEKRPAPQA</sequence>
<proteinExistence type="predicted"/>
<gene>
    <name evidence="2" type="ORF">HY618_01845</name>
</gene>
<dbReference type="AlphaFoldDB" id="A0A932ZTF7"/>
<dbReference type="Proteomes" id="UP000752292">
    <property type="component" value="Unassembled WGS sequence"/>
</dbReference>
<comment type="caution">
    <text evidence="2">The sequence shown here is derived from an EMBL/GenBank/DDBJ whole genome shotgun (WGS) entry which is preliminary data.</text>
</comment>
<feature type="compositionally biased region" description="Basic and acidic residues" evidence="1">
    <location>
        <begin position="33"/>
        <end position="56"/>
    </location>
</feature>